<sequence>MQSSSPPPQTPTIQHPPPSDSDSESDASQVTTLQRRSPLPPRQTKSPQPTESAHNYSRPTAPPRGGSDLPLRSDEHATQSHIGAKLGHRPRQRSQGYFEPSLPSNAGSMSSSNNLSASQIAAQAAMHQNPQHMRKRSTTIPELGGNGGPGGQRQPSSPPPMPTGHTVTFKTNGITYQNGLVGGNRMAATTAANVAFPRSPLHSPGIPQPQEHGSPKPASTPELQQLQKPVKEKSKMKLFSKPKNISIVKDRDFDKKHQALPSPGKIGIGMHSSQALNRMMMNQSTTSLVDSNMSSGASLYSTANGSTSTLVPSSRGETYQPQEKEKHKHHFLSRQKHKLKDKDEHNLPLSSASSNSRPTDPNAPQPLYSFTAPASPGHSTTFAGSVTGLDLRHGGRHLRQKKKEEKAAASYLDPSLEPPLRERNQSFSTERSEWPSVGSLGSTPGAGLGPSPGAALAYSTDTMSNLGASFGIQGLSPDDAWPLLKARLLHVFEGEDPRPPVEDFNALVSVHIKRCIQKRSPILIIEDLNELLTTGFSSLDQTLRQVPDDRLIPHLVEMWLVVFTTILPFLQAVFLPLDLEFKGNGIMSSSTAADFWGVLLPDEMNTKSPENKNIPILGELDVRRITLLTFRDTVILPRNDTLMAIFSRLSLENLNAGLESPNPIPERPGTAGTSGSASEAATGAMSSLNSQNSYLESVISTSFASSSRSRATSNTSAGSFSAHSTHSNPSLLQPNQPVPPALRPQPMDSAKVTETVGRMLQCVSVLVSLQSGDEAQDKMMRLTKELKYNWLGRGRTGRQRQGFVGPKRGGGIQMGVGSFAIPGLTAQT</sequence>
<evidence type="ECO:0000313" key="3">
    <source>
        <dbReference type="Proteomes" id="UP000800200"/>
    </source>
</evidence>
<accession>A0A6A6E3A7</accession>
<feature type="region of interest" description="Disordered" evidence="1">
    <location>
        <begin position="705"/>
        <end position="747"/>
    </location>
</feature>
<organism evidence="2 3">
    <name type="scientific">Zopfia rhizophila CBS 207.26</name>
    <dbReference type="NCBI Taxonomy" id="1314779"/>
    <lineage>
        <taxon>Eukaryota</taxon>
        <taxon>Fungi</taxon>
        <taxon>Dikarya</taxon>
        <taxon>Ascomycota</taxon>
        <taxon>Pezizomycotina</taxon>
        <taxon>Dothideomycetes</taxon>
        <taxon>Dothideomycetes incertae sedis</taxon>
        <taxon>Zopfiaceae</taxon>
        <taxon>Zopfia</taxon>
    </lineage>
</organism>
<proteinExistence type="predicted"/>
<reference evidence="2" key="1">
    <citation type="journal article" date="2020" name="Stud. Mycol.">
        <title>101 Dothideomycetes genomes: a test case for predicting lifestyles and emergence of pathogens.</title>
        <authorList>
            <person name="Haridas S."/>
            <person name="Albert R."/>
            <person name="Binder M."/>
            <person name="Bloem J."/>
            <person name="Labutti K."/>
            <person name="Salamov A."/>
            <person name="Andreopoulos B."/>
            <person name="Baker S."/>
            <person name="Barry K."/>
            <person name="Bills G."/>
            <person name="Bluhm B."/>
            <person name="Cannon C."/>
            <person name="Castanera R."/>
            <person name="Culley D."/>
            <person name="Daum C."/>
            <person name="Ezra D."/>
            <person name="Gonzalez J."/>
            <person name="Henrissat B."/>
            <person name="Kuo A."/>
            <person name="Liang C."/>
            <person name="Lipzen A."/>
            <person name="Lutzoni F."/>
            <person name="Magnuson J."/>
            <person name="Mondo S."/>
            <person name="Nolan M."/>
            <person name="Ohm R."/>
            <person name="Pangilinan J."/>
            <person name="Park H.-J."/>
            <person name="Ramirez L."/>
            <person name="Alfaro M."/>
            <person name="Sun H."/>
            <person name="Tritt A."/>
            <person name="Yoshinaga Y."/>
            <person name="Zwiers L.-H."/>
            <person name="Turgeon B."/>
            <person name="Goodwin S."/>
            <person name="Spatafora J."/>
            <person name="Crous P."/>
            <person name="Grigoriev I."/>
        </authorList>
    </citation>
    <scope>NUCLEOTIDE SEQUENCE</scope>
    <source>
        <strain evidence="2">CBS 207.26</strain>
    </source>
</reference>
<feature type="compositionally biased region" description="Polar residues" evidence="1">
    <location>
        <begin position="43"/>
        <end position="58"/>
    </location>
</feature>
<feature type="compositionally biased region" description="Polar residues" evidence="1">
    <location>
        <begin position="348"/>
        <end position="359"/>
    </location>
</feature>
<dbReference type="InterPro" id="IPR013745">
    <property type="entry name" value="Bit61/PRR5"/>
</dbReference>
<dbReference type="EMBL" id="ML994634">
    <property type="protein sequence ID" value="KAF2185222.1"/>
    <property type="molecule type" value="Genomic_DNA"/>
</dbReference>
<protein>
    <submittedName>
        <fullName evidence="2">HbrB-like protein</fullName>
    </submittedName>
</protein>
<gene>
    <name evidence="2" type="ORF">K469DRAFT_708003</name>
</gene>
<feature type="compositionally biased region" description="Polar residues" evidence="1">
    <location>
        <begin position="721"/>
        <end position="735"/>
    </location>
</feature>
<dbReference type="Pfam" id="PF08539">
    <property type="entry name" value="HbrB"/>
    <property type="match status" value="1"/>
</dbReference>
<feature type="region of interest" description="Disordered" evidence="1">
    <location>
        <begin position="197"/>
        <end position="228"/>
    </location>
</feature>
<dbReference type="OrthoDB" id="2290221at2759"/>
<dbReference type="Proteomes" id="UP000800200">
    <property type="component" value="Unassembled WGS sequence"/>
</dbReference>
<feature type="compositionally biased region" description="Polar residues" evidence="1">
    <location>
        <begin position="300"/>
        <end position="321"/>
    </location>
</feature>
<name>A0A6A6E3A7_9PEZI</name>
<feature type="region of interest" description="Disordered" evidence="1">
    <location>
        <begin position="658"/>
        <end position="684"/>
    </location>
</feature>
<feature type="compositionally biased region" description="Low complexity" evidence="1">
    <location>
        <begin position="669"/>
        <end position="684"/>
    </location>
</feature>
<keyword evidence="3" id="KW-1185">Reference proteome</keyword>
<dbReference type="GO" id="GO:0031932">
    <property type="term" value="C:TORC2 complex"/>
    <property type="evidence" value="ECO:0007669"/>
    <property type="project" value="TreeGrafter"/>
</dbReference>
<evidence type="ECO:0000313" key="2">
    <source>
        <dbReference type="EMBL" id="KAF2185222.1"/>
    </source>
</evidence>
<evidence type="ECO:0000256" key="1">
    <source>
        <dbReference type="SAM" id="MobiDB-lite"/>
    </source>
</evidence>
<feature type="compositionally biased region" description="Basic residues" evidence="1">
    <location>
        <begin position="326"/>
        <end position="339"/>
    </location>
</feature>
<feature type="region of interest" description="Disordered" evidence="1">
    <location>
        <begin position="1"/>
        <end position="167"/>
    </location>
</feature>
<dbReference type="PANTHER" id="PTHR32428">
    <property type="entry name" value="TARGET OF RAPAMYCIN COMPLEX 2 SUBUNIT BIT61-RELATED"/>
    <property type="match status" value="1"/>
</dbReference>
<dbReference type="PANTHER" id="PTHR32428:SF2">
    <property type="entry name" value="TARGET OF RAPAMYCIN COMPLEX 2 SUBUNIT BIT61-RELATED"/>
    <property type="match status" value="1"/>
</dbReference>
<feature type="compositionally biased region" description="Low complexity" evidence="1">
    <location>
        <begin position="705"/>
        <end position="719"/>
    </location>
</feature>
<feature type="compositionally biased region" description="Low complexity" evidence="1">
    <location>
        <begin position="100"/>
        <end position="126"/>
    </location>
</feature>
<dbReference type="GO" id="GO:0038203">
    <property type="term" value="P:TORC2 signaling"/>
    <property type="evidence" value="ECO:0007669"/>
    <property type="project" value="TreeGrafter"/>
</dbReference>
<feature type="region of interest" description="Disordered" evidence="1">
    <location>
        <begin position="300"/>
        <end position="453"/>
    </location>
</feature>
<feature type="compositionally biased region" description="Pro residues" evidence="1">
    <location>
        <begin position="1"/>
        <end position="19"/>
    </location>
</feature>
<dbReference type="AlphaFoldDB" id="A0A6A6E3A7"/>